<evidence type="ECO:0000313" key="9">
    <source>
        <dbReference type="EMBL" id="CAH3164296.1"/>
    </source>
</evidence>
<evidence type="ECO:0000256" key="2">
    <source>
        <dbReference type="ARBA" id="ARBA00005831"/>
    </source>
</evidence>
<accession>A0ABN8QHS0</accession>
<keyword evidence="7" id="KW-0472">Membrane</keyword>
<dbReference type="PANTHER" id="PTHR21443">
    <property type="entry name" value="CONSERVED OLIGOMERIC GOLGI COMPLEX COMPONENT 7"/>
    <property type="match status" value="1"/>
</dbReference>
<feature type="non-terminal residue" evidence="9">
    <location>
        <position position="1"/>
    </location>
</feature>
<evidence type="ECO:0000313" key="10">
    <source>
        <dbReference type="Proteomes" id="UP001159427"/>
    </source>
</evidence>
<comment type="subcellular location">
    <subcellularLocation>
        <location evidence="1">Golgi apparatus membrane</location>
        <topology evidence="1">Peripheral membrane protein</topology>
    </subcellularLocation>
</comment>
<keyword evidence="6" id="KW-0333">Golgi apparatus</keyword>
<evidence type="ECO:0000256" key="7">
    <source>
        <dbReference type="ARBA" id="ARBA00023136"/>
    </source>
</evidence>
<gene>
    <name evidence="9" type="ORF">PEVE_00004944</name>
</gene>
<dbReference type="Pfam" id="PF10191">
    <property type="entry name" value="COG7"/>
    <property type="match status" value="1"/>
</dbReference>
<comment type="similarity">
    <text evidence="2">Belongs to the COG7 family.</text>
</comment>
<reference evidence="9 10" key="1">
    <citation type="submission" date="2022-05" db="EMBL/GenBank/DDBJ databases">
        <authorList>
            <consortium name="Genoscope - CEA"/>
            <person name="William W."/>
        </authorList>
    </citation>
    <scope>NUCLEOTIDE SEQUENCE [LARGE SCALE GENOMIC DNA]</scope>
</reference>
<comment type="caution">
    <text evidence="9">The sequence shown here is derived from an EMBL/GenBank/DDBJ whole genome shotgun (WGS) entry which is preliminary data.</text>
</comment>
<evidence type="ECO:0000256" key="6">
    <source>
        <dbReference type="ARBA" id="ARBA00023034"/>
    </source>
</evidence>
<name>A0ABN8QHS0_9CNID</name>
<organism evidence="9 10">
    <name type="scientific">Porites evermanni</name>
    <dbReference type="NCBI Taxonomy" id="104178"/>
    <lineage>
        <taxon>Eukaryota</taxon>
        <taxon>Metazoa</taxon>
        <taxon>Cnidaria</taxon>
        <taxon>Anthozoa</taxon>
        <taxon>Hexacorallia</taxon>
        <taxon>Scleractinia</taxon>
        <taxon>Fungiina</taxon>
        <taxon>Poritidae</taxon>
        <taxon>Porites</taxon>
    </lineage>
</organism>
<evidence type="ECO:0000256" key="8">
    <source>
        <dbReference type="ARBA" id="ARBA00031345"/>
    </source>
</evidence>
<keyword evidence="10" id="KW-1185">Reference proteome</keyword>
<keyword evidence="5" id="KW-0653">Protein transport</keyword>
<dbReference type="Proteomes" id="UP001159427">
    <property type="component" value="Unassembled WGS sequence"/>
</dbReference>
<dbReference type="PANTHER" id="PTHR21443:SF0">
    <property type="entry name" value="CONSERVED OLIGOMERIC GOLGI COMPLEX SUBUNIT 7"/>
    <property type="match status" value="1"/>
</dbReference>
<evidence type="ECO:0000256" key="5">
    <source>
        <dbReference type="ARBA" id="ARBA00022927"/>
    </source>
</evidence>
<dbReference type="EMBL" id="CALNXI010001310">
    <property type="protein sequence ID" value="CAH3164296.1"/>
    <property type="molecule type" value="Genomic_DNA"/>
</dbReference>
<evidence type="ECO:0000256" key="3">
    <source>
        <dbReference type="ARBA" id="ARBA00020984"/>
    </source>
</evidence>
<protein>
    <recommendedName>
        <fullName evidence="3">Conserved oligomeric Golgi complex subunit 7</fullName>
    </recommendedName>
    <alternativeName>
        <fullName evidence="8">Component of oligomeric Golgi complex 7</fullName>
    </alternativeName>
</protein>
<sequence>CFVLFFVIDNDMDFSKFSDDNFDVKEWVNSALRIRDDRTPVDTHASNLVMKLQLFIQEVNNALEETSNQTVNNIPRVLREIENIRHDASLLKEQMTLVKEDIRVVEENTAQSMKMLVEIDTVKSRMQDASRALQEADNWTVLSSNVDKVFESGDIKAIAAKLEGMHRSLTVLQDVPDYAQRRRLLEGLKNRLEALLSPKIVAAFNNHSLDDTKEYVKIFTNIERLDQLQNYYIRCHKASMTSGFTLFRTEDPNRSMLEWLSTFYDVILSTWHTEVTWCGQVFSDPGTVLCTLITQTLTHLDPSLSSCITEFVKNESNIIEKLIELRQVTLRFAHGLEKAVSQQQDKCSTQAVNVVVDAVYSPYVPYLLDYPTLQQTFLTEQLQATRLHADGFMETAGLMAESVEKIFHLSEQAVEYCVDLTDGYATRGLCHVLEEFFRAYAGRMDECISILRKECALDVDPKTDTQSTEGLSEDWTMFQNAFRLIQICGDLLLKMENLDKRLLAAILYSDGDNKEHDTINEDKPSTPSRPFPWYNYLQNERPTESSALNELKQKLQTAGESAVVLTSVFEQLQALNERVHTFAFDIVFIQIRQQLAQTPKLQVWSAQSPESGAALSDDLPTFSLSPLGYITHIGDYLLTLPQQLEPFITQENPALEVAMKAGNLPFPDLEDEGEHHPGSYWLGSIARGTMHAYTESILRIHELTPYSTQQLLADIDYFCNVLEALEVTPSQTLMHINALLKASPDKFHEVATDLSVEDRIMMAIAGIRSIR</sequence>
<evidence type="ECO:0000256" key="1">
    <source>
        <dbReference type="ARBA" id="ARBA00004395"/>
    </source>
</evidence>
<proteinExistence type="inferred from homology"/>
<evidence type="ECO:0000256" key="4">
    <source>
        <dbReference type="ARBA" id="ARBA00022448"/>
    </source>
</evidence>
<keyword evidence="4" id="KW-0813">Transport</keyword>
<dbReference type="InterPro" id="IPR019335">
    <property type="entry name" value="COG7"/>
</dbReference>